<organism evidence="1 2">
    <name type="scientific">Platanthera guangdongensis</name>
    <dbReference type="NCBI Taxonomy" id="2320717"/>
    <lineage>
        <taxon>Eukaryota</taxon>
        <taxon>Viridiplantae</taxon>
        <taxon>Streptophyta</taxon>
        <taxon>Embryophyta</taxon>
        <taxon>Tracheophyta</taxon>
        <taxon>Spermatophyta</taxon>
        <taxon>Magnoliopsida</taxon>
        <taxon>Liliopsida</taxon>
        <taxon>Asparagales</taxon>
        <taxon>Orchidaceae</taxon>
        <taxon>Orchidoideae</taxon>
        <taxon>Orchideae</taxon>
        <taxon>Orchidinae</taxon>
        <taxon>Platanthera</taxon>
    </lineage>
</organism>
<reference evidence="1 2" key="1">
    <citation type="journal article" date="2022" name="Nat. Plants">
        <title>Genomes of leafy and leafless Platanthera orchids illuminate the evolution of mycoheterotrophy.</title>
        <authorList>
            <person name="Li M.H."/>
            <person name="Liu K.W."/>
            <person name="Li Z."/>
            <person name="Lu H.C."/>
            <person name="Ye Q.L."/>
            <person name="Zhang D."/>
            <person name="Wang J.Y."/>
            <person name="Li Y.F."/>
            <person name="Zhong Z.M."/>
            <person name="Liu X."/>
            <person name="Yu X."/>
            <person name="Liu D.K."/>
            <person name="Tu X.D."/>
            <person name="Liu B."/>
            <person name="Hao Y."/>
            <person name="Liao X.Y."/>
            <person name="Jiang Y.T."/>
            <person name="Sun W.H."/>
            <person name="Chen J."/>
            <person name="Chen Y.Q."/>
            <person name="Ai Y."/>
            <person name="Zhai J.W."/>
            <person name="Wu S.S."/>
            <person name="Zhou Z."/>
            <person name="Hsiao Y.Y."/>
            <person name="Wu W.L."/>
            <person name="Chen Y.Y."/>
            <person name="Lin Y.F."/>
            <person name="Hsu J.L."/>
            <person name="Li C.Y."/>
            <person name="Wang Z.W."/>
            <person name="Zhao X."/>
            <person name="Zhong W.Y."/>
            <person name="Ma X.K."/>
            <person name="Ma L."/>
            <person name="Huang J."/>
            <person name="Chen G.Z."/>
            <person name="Huang M.Z."/>
            <person name="Huang L."/>
            <person name="Peng D.H."/>
            <person name="Luo Y.B."/>
            <person name="Zou S.Q."/>
            <person name="Chen S.P."/>
            <person name="Lan S."/>
            <person name="Tsai W.C."/>
            <person name="Van de Peer Y."/>
            <person name="Liu Z.J."/>
        </authorList>
    </citation>
    <scope>NUCLEOTIDE SEQUENCE [LARGE SCALE GENOMIC DNA]</scope>
    <source>
        <strain evidence="1">Lor288</strain>
    </source>
</reference>
<comment type="caution">
    <text evidence="1">The sequence shown here is derived from an EMBL/GenBank/DDBJ whole genome shotgun (WGS) entry which is preliminary data.</text>
</comment>
<proteinExistence type="predicted"/>
<accession>A0ABR2M236</accession>
<dbReference type="Proteomes" id="UP001412067">
    <property type="component" value="Unassembled WGS sequence"/>
</dbReference>
<sequence length="111" mass="12252">MVGASSVPPKNTELRSPLPYDNFSFLRVAIPSIFRSNDLPNSQICDALTIPKPGHFFNWHASRILMIFFQISSSLPVSNPLSSKPSPPSVFASFAERKISRLPRPSAPTRA</sequence>
<evidence type="ECO:0000313" key="2">
    <source>
        <dbReference type="Proteomes" id="UP001412067"/>
    </source>
</evidence>
<protein>
    <submittedName>
        <fullName evidence="1">Uncharacterized protein</fullName>
    </submittedName>
</protein>
<keyword evidence="2" id="KW-1185">Reference proteome</keyword>
<name>A0ABR2M236_9ASPA</name>
<gene>
    <name evidence="1" type="ORF">KSP40_PGU001067</name>
</gene>
<evidence type="ECO:0000313" key="1">
    <source>
        <dbReference type="EMBL" id="KAK8958125.1"/>
    </source>
</evidence>
<dbReference type="EMBL" id="JBBWWR010000012">
    <property type="protein sequence ID" value="KAK8958125.1"/>
    <property type="molecule type" value="Genomic_DNA"/>
</dbReference>